<dbReference type="AlphaFoldDB" id="A0A8X6KS68"/>
<dbReference type="PANTHER" id="PTHR28640:SF1">
    <property type="entry name" value="ADP-RIBOSYLATION FACTOR-LIKE PROTEIN 6-INTERACTING PROTEIN 6"/>
    <property type="match status" value="1"/>
</dbReference>
<proteinExistence type="predicted"/>
<keyword evidence="1" id="KW-0812">Transmembrane</keyword>
<evidence type="ECO:0000256" key="1">
    <source>
        <dbReference type="SAM" id="Phobius"/>
    </source>
</evidence>
<sequence>MTSRLHVTSKNDSENSLLILPFLLGLISLLIFWEIFQSPLVQIVKSVLGGLLLVYFSWEIIYFDSIVPGIQPASPLSPSNIKSVSGHTFHMNYALALINGVFFALFINWWM</sequence>
<organism evidence="2 3">
    <name type="scientific">Trichonephila clavata</name>
    <name type="common">Joro spider</name>
    <name type="synonym">Nephila clavata</name>
    <dbReference type="NCBI Taxonomy" id="2740835"/>
    <lineage>
        <taxon>Eukaryota</taxon>
        <taxon>Metazoa</taxon>
        <taxon>Ecdysozoa</taxon>
        <taxon>Arthropoda</taxon>
        <taxon>Chelicerata</taxon>
        <taxon>Arachnida</taxon>
        <taxon>Araneae</taxon>
        <taxon>Araneomorphae</taxon>
        <taxon>Entelegynae</taxon>
        <taxon>Araneoidea</taxon>
        <taxon>Nephilidae</taxon>
        <taxon>Trichonephila</taxon>
    </lineage>
</organism>
<reference evidence="2" key="1">
    <citation type="submission" date="2020-07" db="EMBL/GenBank/DDBJ databases">
        <title>Multicomponent nature underlies the extraordinary mechanical properties of spider dragline silk.</title>
        <authorList>
            <person name="Kono N."/>
            <person name="Nakamura H."/>
            <person name="Mori M."/>
            <person name="Yoshida Y."/>
            <person name="Ohtoshi R."/>
            <person name="Malay A.D."/>
            <person name="Moran D.A.P."/>
            <person name="Tomita M."/>
            <person name="Numata K."/>
            <person name="Arakawa K."/>
        </authorList>
    </citation>
    <scope>NUCLEOTIDE SEQUENCE</scope>
</reference>
<dbReference type="Proteomes" id="UP000887116">
    <property type="component" value="Unassembled WGS sequence"/>
</dbReference>
<keyword evidence="1" id="KW-0472">Membrane</keyword>
<feature type="transmembrane region" description="Helical" evidence="1">
    <location>
        <begin position="90"/>
        <end position="110"/>
    </location>
</feature>
<evidence type="ECO:0000313" key="2">
    <source>
        <dbReference type="EMBL" id="GFQ82111.1"/>
    </source>
</evidence>
<dbReference type="PANTHER" id="PTHR28640">
    <property type="entry name" value="ADP-RIBOSYLATION FACTOR-LIKE PROTEIN 6-INTERACTING PROTEIN 6"/>
    <property type="match status" value="1"/>
</dbReference>
<dbReference type="InterPro" id="IPR029383">
    <property type="entry name" value="ARL6IP6"/>
</dbReference>
<dbReference type="OrthoDB" id="10070125at2759"/>
<feature type="transmembrane region" description="Helical" evidence="1">
    <location>
        <begin position="16"/>
        <end position="36"/>
    </location>
</feature>
<gene>
    <name evidence="2" type="primary">AVEN_21280_1</name>
    <name evidence="2" type="ORF">TNCT_344451</name>
</gene>
<dbReference type="EMBL" id="BMAO01012535">
    <property type="protein sequence ID" value="GFQ82111.1"/>
    <property type="molecule type" value="Genomic_DNA"/>
</dbReference>
<keyword evidence="3" id="KW-1185">Reference proteome</keyword>
<name>A0A8X6KS68_TRICU</name>
<protein>
    <submittedName>
        <fullName evidence="2">Uncharacterized protein</fullName>
    </submittedName>
</protein>
<dbReference type="Pfam" id="PF15062">
    <property type="entry name" value="ARL6IP6"/>
    <property type="match status" value="1"/>
</dbReference>
<feature type="transmembrane region" description="Helical" evidence="1">
    <location>
        <begin position="48"/>
        <end position="70"/>
    </location>
</feature>
<accession>A0A8X6KS68</accession>
<evidence type="ECO:0000313" key="3">
    <source>
        <dbReference type="Proteomes" id="UP000887116"/>
    </source>
</evidence>
<comment type="caution">
    <text evidence="2">The sequence shown here is derived from an EMBL/GenBank/DDBJ whole genome shotgun (WGS) entry which is preliminary data.</text>
</comment>
<keyword evidence="1" id="KW-1133">Transmembrane helix</keyword>